<dbReference type="EMBL" id="BK014724">
    <property type="protein sequence ID" value="DAD55429.1"/>
    <property type="molecule type" value="Genomic_DNA"/>
</dbReference>
<sequence>MIISVNGFEEAKSYPVMYNNSEILMDNNRDVFYVKSVDGMGKYTVATYEFHKIENEKPLTSADFVTREQFDALGSKLDLLIKELGVNNNG</sequence>
<name>A0A8D9PDT7_9CAUD</name>
<organism evidence="1">
    <name type="scientific">Siphoviridae sp. ctoNj20</name>
    <dbReference type="NCBI Taxonomy" id="2826085"/>
    <lineage>
        <taxon>Viruses</taxon>
        <taxon>Duplodnaviria</taxon>
        <taxon>Heunggongvirae</taxon>
        <taxon>Uroviricota</taxon>
        <taxon>Caudoviricetes</taxon>
    </lineage>
</organism>
<accession>A0A8D9PDT7</accession>
<reference evidence="1" key="1">
    <citation type="journal article" date="2021" name="Proc. Natl. Acad. Sci. U.S.A.">
        <title>A Catalog of Tens of Thousands of Viruses from Human Metagenomes Reveals Hidden Associations with Chronic Diseases.</title>
        <authorList>
            <person name="Tisza M.J."/>
            <person name="Buck C.B."/>
        </authorList>
    </citation>
    <scope>NUCLEOTIDE SEQUENCE</scope>
    <source>
        <strain evidence="1">CtoNj20</strain>
    </source>
</reference>
<evidence type="ECO:0000313" key="1">
    <source>
        <dbReference type="EMBL" id="DAD55429.1"/>
    </source>
</evidence>
<proteinExistence type="predicted"/>
<protein>
    <submittedName>
        <fullName evidence="1">Membrane fusogenic activity protein</fullName>
    </submittedName>
</protein>